<accession>A0A1G2HSC6</accession>
<comment type="caution">
    <text evidence="3">The sequence shown here is derived from an EMBL/GenBank/DDBJ whole genome shotgun (WGS) entry which is preliminary data.</text>
</comment>
<dbReference type="AlphaFoldDB" id="A0A1G2HSC6"/>
<organism evidence="3 4">
    <name type="scientific">Candidatus Staskawiczbacteria bacterium RIFCSPHIGHO2_01_FULL_36_16</name>
    <dbReference type="NCBI Taxonomy" id="1802200"/>
    <lineage>
        <taxon>Bacteria</taxon>
        <taxon>Candidatus Staskawicziibacteriota</taxon>
    </lineage>
</organism>
<gene>
    <name evidence="3" type="ORF">A2812_01140</name>
</gene>
<dbReference type="Proteomes" id="UP000177190">
    <property type="component" value="Unassembled WGS sequence"/>
</dbReference>
<evidence type="ECO:0000313" key="3">
    <source>
        <dbReference type="EMBL" id="OGZ65446.1"/>
    </source>
</evidence>
<evidence type="ECO:0000256" key="2">
    <source>
        <dbReference type="SAM" id="Phobius"/>
    </source>
</evidence>
<keyword evidence="2" id="KW-0472">Membrane</keyword>
<keyword evidence="2" id="KW-1133">Transmembrane helix</keyword>
<evidence type="ECO:0000256" key="1">
    <source>
        <dbReference type="SAM" id="MobiDB-lite"/>
    </source>
</evidence>
<evidence type="ECO:0000313" key="4">
    <source>
        <dbReference type="Proteomes" id="UP000177190"/>
    </source>
</evidence>
<name>A0A1G2HSC6_9BACT</name>
<keyword evidence="2" id="KW-0812">Transmembrane</keyword>
<proteinExistence type="predicted"/>
<dbReference type="STRING" id="1802200.A2812_01140"/>
<feature type="region of interest" description="Disordered" evidence="1">
    <location>
        <begin position="158"/>
        <end position="200"/>
    </location>
</feature>
<feature type="compositionally biased region" description="Low complexity" evidence="1">
    <location>
        <begin position="162"/>
        <end position="180"/>
    </location>
</feature>
<feature type="transmembrane region" description="Helical" evidence="2">
    <location>
        <begin position="214"/>
        <end position="232"/>
    </location>
</feature>
<dbReference type="EMBL" id="MHOM01000007">
    <property type="protein sequence ID" value="OGZ65446.1"/>
    <property type="molecule type" value="Genomic_DNA"/>
</dbReference>
<sequence>MKKIIILSLFIIAGFMLAGRFALADNSMLVVTPSAGNKNINSPFDVLIQLDPAGNEACVVKGALNLNNLACQNITISAGVVAQTVPNCANPSFVLGIPKCAATLQDIMTVSVKGINPGQANLSFADVSVLASSAAVDSGSNNGAYNITAISGAASVAQQTLPENTQETAPETTNEQTTPQEETENPLAAGEENNPTEQPAALGQTGLSSLFSNWIVWLIIIVLLAVVVWWFYSKKENKDKKENVQK</sequence>
<reference evidence="3 4" key="1">
    <citation type="journal article" date="2016" name="Nat. Commun.">
        <title>Thousands of microbial genomes shed light on interconnected biogeochemical processes in an aquifer system.</title>
        <authorList>
            <person name="Anantharaman K."/>
            <person name="Brown C.T."/>
            <person name="Hug L.A."/>
            <person name="Sharon I."/>
            <person name="Castelle C.J."/>
            <person name="Probst A.J."/>
            <person name="Thomas B.C."/>
            <person name="Singh A."/>
            <person name="Wilkins M.J."/>
            <person name="Karaoz U."/>
            <person name="Brodie E.L."/>
            <person name="Williams K.H."/>
            <person name="Hubbard S.S."/>
            <person name="Banfield J.F."/>
        </authorList>
    </citation>
    <scope>NUCLEOTIDE SEQUENCE [LARGE SCALE GENOMIC DNA]</scope>
</reference>
<protein>
    <submittedName>
        <fullName evidence="3">Uncharacterized protein</fullName>
    </submittedName>
</protein>